<dbReference type="SUPFAM" id="SSF50891">
    <property type="entry name" value="Cyclophilin-like"/>
    <property type="match status" value="1"/>
</dbReference>
<dbReference type="RefSeq" id="WP_147599602.1">
    <property type="nucleotide sequence ID" value="NZ_BAABXP010000002.1"/>
</dbReference>
<keyword evidence="8" id="KW-1185">Reference proteome</keyword>
<dbReference type="EC" id="5.2.1.8" evidence="4"/>
<gene>
    <name evidence="7" type="ORF">ABID24_001423</name>
</gene>
<comment type="catalytic activity">
    <reaction evidence="4">
        <text>[protein]-peptidylproline (omega=180) = [protein]-peptidylproline (omega=0)</text>
        <dbReference type="Rhea" id="RHEA:16237"/>
        <dbReference type="Rhea" id="RHEA-COMP:10747"/>
        <dbReference type="Rhea" id="RHEA-COMP:10748"/>
        <dbReference type="ChEBI" id="CHEBI:83833"/>
        <dbReference type="ChEBI" id="CHEBI:83834"/>
        <dbReference type="EC" id="5.2.1.8"/>
    </reaction>
</comment>
<evidence type="ECO:0000256" key="2">
    <source>
        <dbReference type="ARBA" id="ARBA00023110"/>
    </source>
</evidence>
<dbReference type="Gene3D" id="2.40.100.10">
    <property type="entry name" value="Cyclophilin-like"/>
    <property type="match status" value="1"/>
</dbReference>
<dbReference type="InterPro" id="IPR044666">
    <property type="entry name" value="Cyclophilin_A-like"/>
</dbReference>
<evidence type="ECO:0000256" key="5">
    <source>
        <dbReference type="SAM" id="MobiDB-lite"/>
    </source>
</evidence>
<feature type="signal peptide" evidence="4">
    <location>
        <begin position="1"/>
        <end position="21"/>
    </location>
</feature>
<dbReference type="InterPro" id="IPR002130">
    <property type="entry name" value="Cyclophilin-type_PPIase_dom"/>
</dbReference>
<dbReference type="PRINTS" id="PR00153">
    <property type="entry name" value="CSAPPISMRASE"/>
</dbReference>
<evidence type="ECO:0000256" key="3">
    <source>
        <dbReference type="ARBA" id="ARBA00023235"/>
    </source>
</evidence>
<dbReference type="CDD" id="cd00317">
    <property type="entry name" value="cyclophilin"/>
    <property type="match status" value="1"/>
</dbReference>
<comment type="function">
    <text evidence="1 4">PPIases accelerate the folding of proteins. It catalyzes the cis-trans isomerization of proline imidic peptide bonds in oligopeptides.</text>
</comment>
<dbReference type="Pfam" id="PF00160">
    <property type="entry name" value="Pro_isomerase"/>
    <property type="match status" value="1"/>
</dbReference>
<dbReference type="PROSITE" id="PS50072">
    <property type="entry name" value="CSA_PPIASE_2"/>
    <property type="match status" value="1"/>
</dbReference>
<keyword evidence="4" id="KW-0732">Signal</keyword>
<dbReference type="PANTHER" id="PTHR45625">
    <property type="entry name" value="PEPTIDYL-PROLYL CIS-TRANS ISOMERASE-RELATED"/>
    <property type="match status" value="1"/>
</dbReference>
<accession>A0ABV2M174</accession>
<evidence type="ECO:0000313" key="8">
    <source>
        <dbReference type="Proteomes" id="UP001549106"/>
    </source>
</evidence>
<feature type="region of interest" description="Disordered" evidence="5">
    <location>
        <begin position="22"/>
        <end position="71"/>
    </location>
</feature>
<feature type="domain" description="PPIase cyclophilin-type" evidence="6">
    <location>
        <begin position="83"/>
        <end position="243"/>
    </location>
</feature>
<evidence type="ECO:0000256" key="1">
    <source>
        <dbReference type="ARBA" id="ARBA00002388"/>
    </source>
</evidence>
<reference evidence="7 8" key="1">
    <citation type="submission" date="2024-06" db="EMBL/GenBank/DDBJ databases">
        <title>Genomic Encyclopedia of Type Strains, Phase IV (KMG-IV): sequencing the most valuable type-strain genomes for metagenomic binning, comparative biology and taxonomic classification.</title>
        <authorList>
            <person name="Goeker M."/>
        </authorList>
    </citation>
    <scope>NUCLEOTIDE SEQUENCE [LARGE SCALE GENOMIC DNA]</scope>
    <source>
        <strain evidence="7 8">DSM 29492</strain>
    </source>
</reference>
<protein>
    <recommendedName>
        <fullName evidence="4">Peptidyl-prolyl cis-trans isomerase</fullName>
        <shortName evidence="4">PPIase</shortName>
        <ecNumber evidence="4">5.2.1.8</ecNumber>
    </recommendedName>
</protein>
<evidence type="ECO:0000256" key="4">
    <source>
        <dbReference type="RuleBase" id="RU363019"/>
    </source>
</evidence>
<dbReference type="EMBL" id="JBEPMJ010000008">
    <property type="protein sequence ID" value="MET3750179.1"/>
    <property type="molecule type" value="Genomic_DNA"/>
</dbReference>
<feature type="chain" id="PRO_5045001976" description="Peptidyl-prolyl cis-trans isomerase" evidence="4">
    <location>
        <begin position="22"/>
        <end position="245"/>
    </location>
</feature>
<comment type="caution">
    <text evidence="7">The sequence shown here is derived from an EMBL/GenBank/DDBJ whole genome shotgun (WGS) entry which is preliminary data.</text>
</comment>
<proteinExistence type="inferred from homology"/>
<evidence type="ECO:0000259" key="6">
    <source>
        <dbReference type="PROSITE" id="PS50072"/>
    </source>
</evidence>
<organism evidence="7 8">
    <name type="scientific">Blautia caecimuris</name>
    <dbReference type="NCBI Taxonomy" id="1796615"/>
    <lineage>
        <taxon>Bacteria</taxon>
        <taxon>Bacillati</taxon>
        <taxon>Bacillota</taxon>
        <taxon>Clostridia</taxon>
        <taxon>Lachnospirales</taxon>
        <taxon>Lachnospiraceae</taxon>
        <taxon>Blautia</taxon>
    </lineage>
</organism>
<evidence type="ECO:0000313" key="7">
    <source>
        <dbReference type="EMBL" id="MET3750179.1"/>
    </source>
</evidence>
<dbReference type="PROSITE" id="PS00170">
    <property type="entry name" value="CSA_PPIASE_1"/>
    <property type="match status" value="1"/>
</dbReference>
<feature type="compositionally biased region" description="Basic and acidic residues" evidence="5">
    <location>
        <begin position="25"/>
        <end position="45"/>
    </location>
</feature>
<keyword evidence="3 4" id="KW-0413">Isomerase</keyword>
<dbReference type="PROSITE" id="PS51257">
    <property type="entry name" value="PROKAR_LIPOPROTEIN"/>
    <property type="match status" value="1"/>
</dbReference>
<sequence>MKHKTLAVLCAVVLTAGMMTGCGQKTEDTKTESGSEKTVSDEMAEKAGFSDGTGEEASDKEEASDAKDTKEAVLDTSKELTGIHHAQINVKDYGEIQVELDADTAPVTVTNFVKLAQEGFYDGLTFHRIMDGFMVQGGDPLGNGTGGSDENIKGEFSNNGVENNISHTRGVISMARAMDPDSASSQFFIVHEDSTFLDGDYAGFGHVTEGMDVVDAICKDAKPTDDNGTIKPEEQPVIESITIVD</sequence>
<comment type="similarity">
    <text evidence="4">Belongs to the cyclophilin-type PPIase family.</text>
</comment>
<dbReference type="PANTHER" id="PTHR45625:SF4">
    <property type="entry name" value="PEPTIDYLPROLYL ISOMERASE DOMAIN AND WD REPEAT-CONTAINING PROTEIN 1"/>
    <property type="match status" value="1"/>
</dbReference>
<dbReference type="GO" id="GO:0003755">
    <property type="term" value="F:peptidyl-prolyl cis-trans isomerase activity"/>
    <property type="evidence" value="ECO:0007669"/>
    <property type="project" value="UniProtKB-EC"/>
</dbReference>
<dbReference type="InterPro" id="IPR020892">
    <property type="entry name" value="Cyclophilin-type_PPIase_CS"/>
</dbReference>
<name>A0ABV2M174_9FIRM</name>
<dbReference type="Proteomes" id="UP001549106">
    <property type="component" value="Unassembled WGS sequence"/>
</dbReference>
<keyword evidence="2 4" id="KW-0697">Rotamase</keyword>
<feature type="compositionally biased region" description="Basic and acidic residues" evidence="5">
    <location>
        <begin position="60"/>
        <end position="71"/>
    </location>
</feature>
<dbReference type="InterPro" id="IPR029000">
    <property type="entry name" value="Cyclophilin-like_dom_sf"/>
</dbReference>